<reference evidence="1 2" key="1">
    <citation type="submission" date="2024-02" db="EMBL/GenBank/DDBJ databases">
        <authorList>
            <person name="Chen Y."/>
            <person name="Shah S."/>
            <person name="Dougan E. K."/>
            <person name="Thang M."/>
            <person name="Chan C."/>
        </authorList>
    </citation>
    <scope>NUCLEOTIDE SEQUENCE [LARGE SCALE GENOMIC DNA]</scope>
</reference>
<protein>
    <submittedName>
        <fullName evidence="1">Uncharacterized protein</fullName>
    </submittedName>
</protein>
<proteinExistence type="predicted"/>
<evidence type="ECO:0000313" key="2">
    <source>
        <dbReference type="Proteomes" id="UP001642484"/>
    </source>
</evidence>
<dbReference type="Proteomes" id="UP001642484">
    <property type="component" value="Unassembled WGS sequence"/>
</dbReference>
<keyword evidence="2" id="KW-1185">Reference proteome</keyword>
<sequence>MRLNSQVELDVTSLRVAKISTANPNFAQEVEAWKSGHVGQRVPKYFLLYIRIAGASQRGLSKLCIAKLPYVLVAPKAKPPVESKQDVQASRLLARINAGTTCYTDGNRSWKAVAEDVKKQILVKSVSHRNAQFTNNLKGPKRKGASAIGGTQQLDRCWHHLKRFVACNLKTKVKSQINAAILDKAFQFVWRYNASTQDATERLASL</sequence>
<dbReference type="EMBL" id="CAXAMN010001436">
    <property type="protein sequence ID" value="CAK8994376.1"/>
    <property type="molecule type" value="Genomic_DNA"/>
</dbReference>
<organism evidence="1 2">
    <name type="scientific">Durusdinium trenchii</name>
    <dbReference type="NCBI Taxonomy" id="1381693"/>
    <lineage>
        <taxon>Eukaryota</taxon>
        <taxon>Sar</taxon>
        <taxon>Alveolata</taxon>
        <taxon>Dinophyceae</taxon>
        <taxon>Suessiales</taxon>
        <taxon>Symbiodiniaceae</taxon>
        <taxon>Durusdinium</taxon>
    </lineage>
</organism>
<accession>A0ABP0HVW9</accession>
<name>A0ABP0HVW9_9DINO</name>
<evidence type="ECO:0000313" key="1">
    <source>
        <dbReference type="EMBL" id="CAK8994376.1"/>
    </source>
</evidence>
<comment type="caution">
    <text evidence="1">The sequence shown here is derived from an EMBL/GenBank/DDBJ whole genome shotgun (WGS) entry which is preliminary data.</text>
</comment>
<gene>
    <name evidence="1" type="ORF">CCMP2556_LOCUS3613</name>
</gene>